<sequence>MLKLNYGLFGARNLSEIQAHARQAYDDYYRKIRDAVPAERRLEYTMGDGWEPLCAFLGKEIPDLPFPRLNDGAARQKNQQQGEMMVLFNSAKKVSLLVLGVVAVVAALWWTA</sequence>
<comment type="caution">
    <text evidence="1">The sequence shown here is derived from an EMBL/GenBank/DDBJ whole genome shotgun (WGS) entry which is preliminary data.</text>
</comment>
<dbReference type="Proteomes" id="UP001143910">
    <property type="component" value="Unassembled WGS sequence"/>
</dbReference>
<accession>A0ACC1NQE8</accession>
<evidence type="ECO:0000313" key="2">
    <source>
        <dbReference type="Proteomes" id="UP001143910"/>
    </source>
</evidence>
<protein>
    <submittedName>
        <fullName evidence="1">Uncharacterized protein</fullName>
    </submittedName>
</protein>
<evidence type="ECO:0000313" key="1">
    <source>
        <dbReference type="EMBL" id="KAJ2981299.1"/>
    </source>
</evidence>
<dbReference type="EMBL" id="JANJQO010000139">
    <property type="protein sequence ID" value="KAJ2981299.1"/>
    <property type="molecule type" value="Genomic_DNA"/>
</dbReference>
<gene>
    <name evidence="1" type="ORF">NQ176_g2117</name>
</gene>
<organism evidence="1 2">
    <name type="scientific">Zarea fungicola</name>
    <dbReference type="NCBI Taxonomy" id="93591"/>
    <lineage>
        <taxon>Eukaryota</taxon>
        <taxon>Fungi</taxon>
        <taxon>Dikarya</taxon>
        <taxon>Ascomycota</taxon>
        <taxon>Pezizomycotina</taxon>
        <taxon>Sordariomycetes</taxon>
        <taxon>Hypocreomycetidae</taxon>
        <taxon>Hypocreales</taxon>
        <taxon>Cordycipitaceae</taxon>
        <taxon>Zarea</taxon>
    </lineage>
</organism>
<proteinExistence type="predicted"/>
<name>A0ACC1NQE8_9HYPO</name>
<keyword evidence="2" id="KW-1185">Reference proteome</keyword>
<reference evidence="1" key="1">
    <citation type="submission" date="2022-08" db="EMBL/GenBank/DDBJ databases">
        <title>Genome Sequence of Lecanicillium fungicola.</title>
        <authorList>
            <person name="Buettner E."/>
        </authorList>
    </citation>
    <scope>NUCLEOTIDE SEQUENCE</scope>
    <source>
        <strain evidence="1">Babe33</strain>
    </source>
</reference>